<dbReference type="GO" id="GO:0005789">
    <property type="term" value="C:endoplasmic reticulum membrane"/>
    <property type="evidence" value="ECO:0007669"/>
    <property type="project" value="UniProtKB-SubCell"/>
</dbReference>
<dbReference type="SUPFAM" id="SSF53187">
    <property type="entry name" value="Zn-dependent exopeptidases"/>
    <property type="match status" value="1"/>
</dbReference>
<dbReference type="InterPro" id="IPR036757">
    <property type="entry name" value="TFR-like_dimer_dom_sf"/>
</dbReference>
<dbReference type="SUPFAM" id="SSF47672">
    <property type="entry name" value="Transferrin receptor-like dimerisation domain"/>
    <property type="match status" value="1"/>
</dbReference>
<comment type="subcellular location">
    <subcellularLocation>
        <location evidence="2">Endoplasmic reticulum membrane</location>
        <topology evidence="2">Single-pass type II membrane protein</topology>
    </subcellularLocation>
</comment>
<dbReference type="PANTHER" id="PTHR10404">
    <property type="entry name" value="N-ACETYLATED-ALPHA-LINKED ACIDIC DIPEPTIDASE"/>
    <property type="match status" value="1"/>
</dbReference>
<evidence type="ECO:0000256" key="16">
    <source>
        <dbReference type="SAM" id="Coils"/>
    </source>
</evidence>
<evidence type="ECO:0000256" key="1">
    <source>
        <dbReference type="ARBA" id="ARBA00001947"/>
    </source>
</evidence>
<evidence type="ECO:0000256" key="8">
    <source>
        <dbReference type="ARBA" id="ARBA00022833"/>
    </source>
</evidence>
<evidence type="ECO:0000313" key="20">
    <source>
        <dbReference type="RefSeq" id="XP_022151356.1"/>
    </source>
</evidence>
<dbReference type="Proteomes" id="UP000504603">
    <property type="component" value="Unplaced"/>
</dbReference>
<evidence type="ECO:0000256" key="4">
    <source>
        <dbReference type="ARBA" id="ARBA00022670"/>
    </source>
</evidence>
<dbReference type="FunFam" id="1.20.930.40:FF:000001">
    <property type="entry name" value="N-acetylated-alpha-linked acidic dipeptidase 2"/>
    <property type="match status" value="1"/>
</dbReference>
<keyword evidence="4" id="KW-0645">Protease</keyword>
<name>A0A6J1DEE3_MOMCH</name>
<keyword evidence="11" id="KW-0482">Metalloprotease</keyword>
<evidence type="ECO:0000256" key="6">
    <source>
        <dbReference type="ARBA" id="ARBA00022723"/>
    </source>
</evidence>
<evidence type="ECO:0000259" key="18">
    <source>
        <dbReference type="Pfam" id="PF04389"/>
    </source>
</evidence>
<evidence type="ECO:0000259" key="17">
    <source>
        <dbReference type="Pfam" id="PF04253"/>
    </source>
</evidence>
<dbReference type="AlphaFoldDB" id="A0A6J1DEE3"/>
<dbReference type="Gene3D" id="3.40.630.10">
    <property type="entry name" value="Zn peptidases"/>
    <property type="match status" value="1"/>
</dbReference>
<keyword evidence="5" id="KW-0812">Transmembrane</keyword>
<keyword evidence="9" id="KW-0735">Signal-anchor</keyword>
<evidence type="ECO:0000256" key="14">
    <source>
        <dbReference type="ARBA" id="ARBA00052003"/>
    </source>
</evidence>
<feature type="coiled-coil region" evidence="16">
    <location>
        <begin position="235"/>
        <end position="262"/>
    </location>
</feature>
<dbReference type="KEGG" id="mcha:111019318"/>
<gene>
    <name evidence="20" type="primary">LOC111019318</name>
</gene>
<evidence type="ECO:0000313" key="19">
    <source>
        <dbReference type="Proteomes" id="UP000504603"/>
    </source>
</evidence>
<dbReference type="RefSeq" id="XP_022151356.1">
    <property type="nucleotide sequence ID" value="XM_022295664.1"/>
</dbReference>
<dbReference type="InterPro" id="IPR007484">
    <property type="entry name" value="Peptidase_M28"/>
</dbReference>
<keyword evidence="16" id="KW-0175">Coiled coil</keyword>
<evidence type="ECO:0000256" key="11">
    <source>
        <dbReference type="ARBA" id="ARBA00023049"/>
    </source>
</evidence>
<dbReference type="GO" id="GO:0004181">
    <property type="term" value="F:metallocarboxypeptidase activity"/>
    <property type="evidence" value="ECO:0007669"/>
    <property type="project" value="UniProtKB-EC"/>
</dbReference>
<evidence type="ECO:0000256" key="2">
    <source>
        <dbReference type="ARBA" id="ARBA00004648"/>
    </source>
</evidence>
<dbReference type="InterPro" id="IPR039373">
    <property type="entry name" value="Peptidase_M28B"/>
</dbReference>
<comment type="similarity">
    <text evidence="3">Belongs to the peptidase M28 family. M28B subfamily.</text>
</comment>
<evidence type="ECO:0000256" key="3">
    <source>
        <dbReference type="ARBA" id="ARBA00005634"/>
    </source>
</evidence>
<keyword evidence="20" id="KW-0121">Carboxypeptidase</keyword>
<dbReference type="GO" id="GO:0006508">
    <property type="term" value="P:proteolysis"/>
    <property type="evidence" value="ECO:0007669"/>
    <property type="project" value="UniProtKB-KW"/>
</dbReference>
<dbReference type="FunFam" id="3.40.630.10:FF:000164">
    <property type="entry name" value="Os01g0740650 protein"/>
    <property type="match status" value="1"/>
</dbReference>
<accession>A0A6J1DEE3</accession>
<evidence type="ECO:0000256" key="7">
    <source>
        <dbReference type="ARBA" id="ARBA00022801"/>
    </source>
</evidence>
<sequence length="359" mass="40013">MGNHRDAWSFGAVDPNSGTAALLDIARRFALLRRLGWSPRRTILLCSWDAEEFGMIGSTEWVEQNIVNLGTKAVAYLNVDCAVQGPGFFSGATPQLDDLLLKVTAQVQDPDVKGATVYDTWTATNGFGNIERLGALNSDFAAFVQHAGVPSVDVYYGRDFPVYHTAFDTYDWMANYGDPSFHRHVTVGNIWGLLALRLADDLILPFSYVSYANQLQAYKDTLNDFLDESVSLLPLSTAIQELQSAAQEIENEAKRLREQETSSDVALLQKRALNDRLMLAERGFLDVDGLRGRPWFKHLVYGPPSDYESALVYFPGIADAVSESTKMNQRERQAAIQHEIWRVVRAIRRAATALKGDLS</sequence>
<keyword evidence="6" id="KW-0479">Metal-binding</keyword>
<dbReference type="Pfam" id="PF04389">
    <property type="entry name" value="Peptidase_M28"/>
    <property type="match status" value="1"/>
</dbReference>
<keyword evidence="19" id="KW-1185">Reference proteome</keyword>
<keyword evidence="7" id="KW-0378">Hydrolase</keyword>
<keyword evidence="12" id="KW-0472">Membrane</keyword>
<evidence type="ECO:0000256" key="5">
    <source>
        <dbReference type="ARBA" id="ARBA00022692"/>
    </source>
</evidence>
<protein>
    <recommendedName>
        <fullName evidence="15">glutamate carboxypeptidase II</fullName>
        <ecNumber evidence="15">3.4.17.21</ecNumber>
    </recommendedName>
</protein>
<dbReference type="GeneID" id="111019318"/>
<evidence type="ECO:0000256" key="10">
    <source>
        <dbReference type="ARBA" id="ARBA00022989"/>
    </source>
</evidence>
<dbReference type="GO" id="GO:0046872">
    <property type="term" value="F:metal ion binding"/>
    <property type="evidence" value="ECO:0007669"/>
    <property type="project" value="UniProtKB-KW"/>
</dbReference>
<dbReference type="InterPro" id="IPR007365">
    <property type="entry name" value="TFR-like_dimer_dom"/>
</dbReference>
<dbReference type="PANTHER" id="PTHR10404:SF75">
    <property type="entry name" value="GLUTAMATE CARBOXYPEPTIDASE AMP1-RELATED"/>
    <property type="match status" value="1"/>
</dbReference>
<evidence type="ECO:0000256" key="9">
    <source>
        <dbReference type="ARBA" id="ARBA00022968"/>
    </source>
</evidence>
<keyword evidence="13" id="KW-0325">Glycoprotein</keyword>
<dbReference type="CDD" id="cd08022">
    <property type="entry name" value="M28_PSMA_like"/>
    <property type="match status" value="1"/>
</dbReference>
<dbReference type="Pfam" id="PF04253">
    <property type="entry name" value="TFR_dimer"/>
    <property type="match status" value="1"/>
</dbReference>
<reference evidence="20" key="1">
    <citation type="submission" date="2025-08" db="UniProtKB">
        <authorList>
            <consortium name="RefSeq"/>
        </authorList>
    </citation>
    <scope>IDENTIFICATION</scope>
</reference>
<comment type="cofactor">
    <cofactor evidence="1">
        <name>Zn(2+)</name>
        <dbReference type="ChEBI" id="CHEBI:29105"/>
    </cofactor>
</comment>
<evidence type="ECO:0000256" key="13">
    <source>
        <dbReference type="ARBA" id="ARBA00023180"/>
    </source>
</evidence>
<comment type="catalytic activity">
    <reaction evidence="14">
        <text>Release of an unsubstituted, C-terminal glutamyl residue, typically from Ac-Asp-Glu or folylpoly-gamma-glutamates.</text>
        <dbReference type="EC" id="3.4.17.21"/>
    </reaction>
</comment>
<evidence type="ECO:0000256" key="15">
    <source>
        <dbReference type="ARBA" id="ARBA00066561"/>
    </source>
</evidence>
<dbReference type="Gene3D" id="1.20.930.40">
    <property type="entry name" value="Transferrin receptor-like, dimerisation domain"/>
    <property type="match status" value="1"/>
</dbReference>
<dbReference type="OrthoDB" id="5841748at2759"/>
<feature type="domain" description="Peptidase M28" evidence="18">
    <location>
        <begin position="4"/>
        <end position="171"/>
    </location>
</feature>
<dbReference type="EC" id="3.4.17.21" evidence="15"/>
<evidence type="ECO:0000256" key="12">
    <source>
        <dbReference type="ARBA" id="ARBA00023136"/>
    </source>
</evidence>
<proteinExistence type="inferred from homology"/>
<keyword evidence="8" id="KW-0862">Zinc</keyword>
<dbReference type="GO" id="GO:0010075">
    <property type="term" value="P:regulation of meristem growth"/>
    <property type="evidence" value="ECO:0007669"/>
    <property type="project" value="UniProtKB-ARBA"/>
</dbReference>
<organism evidence="19 20">
    <name type="scientific">Momordica charantia</name>
    <name type="common">Bitter gourd</name>
    <name type="synonym">Balsam pear</name>
    <dbReference type="NCBI Taxonomy" id="3673"/>
    <lineage>
        <taxon>Eukaryota</taxon>
        <taxon>Viridiplantae</taxon>
        <taxon>Streptophyta</taxon>
        <taxon>Embryophyta</taxon>
        <taxon>Tracheophyta</taxon>
        <taxon>Spermatophyta</taxon>
        <taxon>Magnoliopsida</taxon>
        <taxon>eudicotyledons</taxon>
        <taxon>Gunneridae</taxon>
        <taxon>Pentapetalae</taxon>
        <taxon>rosids</taxon>
        <taxon>fabids</taxon>
        <taxon>Cucurbitales</taxon>
        <taxon>Cucurbitaceae</taxon>
        <taxon>Momordiceae</taxon>
        <taxon>Momordica</taxon>
    </lineage>
</organism>
<feature type="domain" description="Transferrin receptor-like dimerisation" evidence="17">
    <location>
        <begin position="231"/>
        <end position="355"/>
    </location>
</feature>
<keyword evidence="10" id="KW-1133">Transmembrane helix</keyword>